<dbReference type="Pfam" id="PF08238">
    <property type="entry name" value="Sel1"/>
    <property type="match status" value="2"/>
</dbReference>
<evidence type="ECO:0000313" key="3">
    <source>
        <dbReference type="Proteomes" id="UP000284605"/>
    </source>
</evidence>
<dbReference type="Gene3D" id="1.25.40.10">
    <property type="entry name" value="Tetratricopeptide repeat domain"/>
    <property type="match status" value="1"/>
</dbReference>
<accession>A0A418WBB5</accession>
<dbReference type="InterPro" id="IPR050767">
    <property type="entry name" value="Sel1_AlgK"/>
</dbReference>
<gene>
    <name evidence="2" type="ORF">D3874_10055</name>
</gene>
<comment type="caution">
    <text evidence="2">The sequence shown here is derived from an EMBL/GenBank/DDBJ whole genome shotgun (WGS) entry which is preliminary data.</text>
</comment>
<keyword evidence="3" id="KW-1185">Reference proteome</keyword>
<dbReference type="AlphaFoldDB" id="A0A418WBB5"/>
<dbReference type="PANTHER" id="PTHR11102">
    <property type="entry name" value="SEL-1-LIKE PROTEIN"/>
    <property type="match status" value="1"/>
</dbReference>
<dbReference type="SUPFAM" id="SSF81901">
    <property type="entry name" value="HCP-like"/>
    <property type="match status" value="1"/>
</dbReference>
<organism evidence="2 3">
    <name type="scientific">Oleomonas cavernae</name>
    <dbReference type="NCBI Taxonomy" id="2320859"/>
    <lineage>
        <taxon>Bacteria</taxon>
        <taxon>Pseudomonadati</taxon>
        <taxon>Pseudomonadota</taxon>
        <taxon>Alphaproteobacteria</taxon>
        <taxon>Acetobacterales</taxon>
        <taxon>Acetobacteraceae</taxon>
        <taxon>Oleomonas</taxon>
    </lineage>
</organism>
<dbReference type="SMART" id="SM00671">
    <property type="entry name" value="SEL1"/>
    <property type="match status" value="2"/>
</dbReference>
<feature type="signal peptide" evidence="1">
    <location>
        <begin position="1"/>
        <end position="26"/>
    </location>
</feature>
<evidence type="ECO:0000256" key="1">
    <source>
        <dbReference type="SAM" id="SignalP"/>
    </source>
</evidence>
<protein>
    <submittedName>
        <fullName evidence="2">Sel1 repeat family protein</fullName>
    </submittedName>
</protein>
<dbReference type="InterPro" id="IPR006597">
    <property type="entry name" value="Sel1-like"/>
</dbReference>
<reference evidence="2 3" key="1">
    <citation type="submission" date="2018-09" db="EMBL/GenBank/DDBJ databases">
        <authorList>
            <person name="Zhu H."/>
        </authorList>
    </citation>
    <scope>NUCLEOTIDE SEQUENCE [LARGE SCALE GENOMIC DNA]</scope>
    <source>
        <strain evidence="2 3">K1W22B-8</strain>
    </source>
</reference>
<dbReference type="OrthoDB" id="112232at2"/>
<name>A0A418WBB5_9PROT</name>
<dbReference type="PANTHER" id="PTHR11102:SF160">
    <property type="entry name" value="ERAD-ASSOCIATED E3 UBIQUITIN-PROTEIN LIGASE COMPONENT HRD3"/>
    <property type="match status" value="1"/>
</dbReference>
<dbReference type="Proteomes" id="UP000284605">
    <property type="component" value="Unassembled WGS sequence"/>
</dbReference>
<proteinExistence type="predicted"/>
<evidence type="ECO:0000313" key="2">
    <source>
        <dbReference type="EMBL" id="RJF87327.1"/>
    </source>
</evidence>
<keyword evidence="1" id="KW-0732">Signal</keyword>
<dbReference type="EMBL" id="QYUK01000011">
    <property type="protein sequence ID" value="RJF87327.1"/>
    <property type="molecule type" value="Genomic_DNA"/>
</dbReference>
<dbReference type="InterPro" id="IPR011990">
    <property type="entry name" value="TPR-like_helical_dom_sf"/>
</dbReference>
<dbReference type="RefSeq" id="WP_119777969.1">
    <property type="nucleotide sequence ID" value="NZ_QYUK01000011.1"/>
</dbReference>
<feature type="chain" id="PRO_5019180176" evidence="1">
    <location>
        <begin position="27"/>
        <end position="164"/>
    </location>
</feature>
<sequence>MRASARLAAAFFGLGLMMATAPGALADRAAGVTALHNGDFATALTELKPLAEAGDAASQFDIGAMYDNGLGVPQDRAEAARWYLRAARQGDQTAMFNLGVMYEDGEGVGKDPVQAYVYYALAVEQGPPYAARNRDKVKSGLTADQLARADELVRAFAPVPEKQP</sequence>